<organism evidence="1 2">
    <name type="scientific">Citrus sinensis</name>
    <name type="common">Sweet orange</name>
    <name type="synonym">Citrus aurantium var. sinensis</name>
    <dbReference type="NCBI Taxonomy" id="2711"/>
    <lineage>
        <taxon>Eukaryota</taxon>
        <taxon>Viridiplantae</taxon>
        <taxon>Streptophyta</taxon>
        <taxon>Embryophyta</taxon>
        <taxon>Tracheophyta</taxon>
        <taxon>Spermatophyta</taxon>
        <taxon>Magnoliopsida</taxon>
        <taxon>eudicotyledons</taxon>
        <taxon>Gunneridae</taxon>
        <taxon>Pentapetalae</taxon>
        <taxon>rosids</taxon>
        <taxon>malvids</taxon>
        <taxon>Sapindales</taxon>
        <taxon>Rutaceae</taxon>
        <taxon>Aurantioideae</taxon>
        <taxon>Citrus</taxon>
    </lineage>
</organism>
<dbReference type="Proteomes" id="UP000829398">
    <property type="component" value="Chromosome 8"/>
</dbReference>
<comment type="caution">
    <text evidence="1">The sequence shown here is derived from an EMBL/GenBank/DDBJ whole genome shotgun (WGS) entry which is preliminary data.</text>
</comment>
<keyword evidence="2" id="KW-1185">Reference proteome</keyword>
<evidence type="ECO:0000313" key="1">
    <source>
        <dbReference type="EMBL" id="KAH9699842.1"/>
    </source>
</evidence>
<accession>A0ACB8IRZ0</accession>
<proteinExistence type="predicted"/>
<dbReference type="EMBL" id="CM039177">
    <property type="protein sequence ID" value="KAH9699842.1"/>
    <property type="molecule type" value="Genomic_DNA"/>
</dbReference>
<name>A0ACB8IRZ0_CITSI</name>
<reference evidence="2" key="1">
    <citation type="journal article" date="2023" name="Hortic. Res.">
        <title>A chromosome-level phased genome enabling allele-level studies in sweet orange: a case study on citrus Huanglongbing tolerance.</title>
        <authorList>
            <person name="Wu B."/>
            <person name="Yu Q."/>
            <person name="Deng Z."/>
            <person name="Duan Y."/>
            <person name="Luo F."/>
            <person name="Gmitter F. Jr."/>
        </authorList>
    </citation>
    <scope>NUCLEOTIDE SEQUENCE [LARGE SCALE GENOMIC DNA]</scope>
    <source>
        <strain evidence="2">cv. Valencia</strain>
    </source>
</reference>
<gene>
    <name evidence="1" type="ORF">KPL71_024523</name>
</gene>
<protein>
    <submittedName>
        <fullName evidence="1">Fatty acyl-CoA reductase 3</fullName>
    </submittedName>
</protein>
<evidence type="ECO:0000313" key="2">
    <source>
        <dbReference type="Proteomes" id="UP000829398"/>
    </source>
</evidence>
<sequence>MESFSVLQFLKDKTILVTGATGFLAKIFVEKILRIQPNLKKLYLLIRARDDKSAKQRMFREVIEKDLFRVLRDTWGDSLDSFILEKVAAVPGDISYEDLGIKDSNLKEEMCRQIDLVVNVAAITKFDERYDALLDTNTMGAFHVLSFAKNCTKMQMLVHLSSAYACGEKSGLIPENSFTMGEMLKWPRQLDIMAEKKLVEQKLNQLQTTGAAEDEVTSIMKDLGMERTIDSPLIAYGKGKIDCLPVNSQTIFDLIPADMVVNSMIMAMVANANNPSSQMIYHVGSSLRNPIQFFQIHEFVFHYFTKNPYIDKYGNPVIVGKFKVLDSPAKFHKYMAVRSVLPLKGIFDDTNSEKLRRAMRESGVELDSFNFDPKSIDWEDYFLNVHIPGLLRYVVK</sequence>